<proteinExistence type="predicted"/>
<keyword evidence="1" id="KW-0472">Membrane</keyword>
<feature type="transmembrane region" description="Helical" evidence="1">
    <location>
        <begin position="197"/>
        <end position="219"/>
    </location>
</feature>
<keyword evidence="1" id="KW-0812">Transmembrane</keyword>
<dbReference type="EnsemblPlants" id="ONIVA02G15930.1">
    <property type="protein sequence ID" value="ONIVA02G15930.1"/>
    <property type="gene ID" value="ONIVA02G15930"/>
</dbReference>
<evidence type="ECO:0000256" key="1">
    <source>
        <dbReference type="SAM" id="Phobius"/>
    </source>
</evidence>
<feature type="transmembrane region" description="Helical" evidence="1">
    <location>
        <begin position="107"/>
        <end position="128"/>
    </location>
</feature>
<dbReference type="eggNOG" id="ENOG502QQ38">
    <property type="taxonomic scope" value="Eukaryota"/>
</dbReference>
<organism evidence="2">
    <name type="scientific">Oryza nivara</name>
    <name type="common">Indian wild rice</name>
    <name type="synonym">Oryza sativa f. spontanea</name>
    <dbReference type="NCBI Taxonomy" id="4536"/>
    <lineage>
        <taxon>Eukaryota</taxon>
        <taxon>Viridiplantae</taxon>
        <taxon>Streptophyta</taxon>
        <taxon>Embryophyta</taxon>
        <taxon>Tracheophyta</taxon>
        <taxon>Spermatophyta</taxon>
        <taxon>Magnoliopsida</taxon>
        <taxon>Liliopsida</taxon>
        <taxon>Poales</taxon>
        <taxon>Poaceae</taxon>
        <taxon>BOP clade</taxon>
        <taxon>Oryzoideae</taxon>
        <taxon>Oryzeae</taxon>
        <taxon>Oryzinae</taxon>
        <taxon>Oryza</taxon>
    </lineage>
</organism>
<name>A0A0E0G5S8_ORYNI</name>
<dbReference type="Gramene" id="ONIVA02G15930.1">
    <property type="protein sequence ID" value="ONIVA02G15930.1"/>
    <property type="gene ID" value="ONIVA02G15930"/>
</dbReference>
<accession>A0A0E0G5S8</accession>
<sequence length="271" mass="30004">MAAMLLRLHPCPLLFSPPPPHPHLRRQLAVYSIPKSSFRSAAAAARARNPPRLASVGGAERRRVGDDYDEEEEDLGQALERTRQLVECAMFASVAGLAYFLSNSLAIENYFSCFFPLPIVISSLRWGLEAGRKTAVATVLLLFTLSGPVKASTYLATHAWSSRSGHGYYVEVRNAKVGDQLDCFHHTLLNYPGSRGLWITVNIHASLTYILAAAGVNTIPSMDAIYVLFGTLLLLNCGFFIFLLHIMYTIFLTKLGIKPSLRPPRWLDKAI</sequence>
<protein>
    <submittedName>
        <fullName evidence="2">Uncharacterized protein</fullName>
    </submittedName>
</protein>
<feature type="transmembrane region" description="Helical" evidence="1">
    <location>
        <begin position="226"/>
        <end position="251"/>
    </location>
</feature>
<dbReference type="PANTHER" id="PTHR37185:SF3">
    <property type="entry name" value="MEMBRANE PROTEIN"/>
    <property type="match status" value="1"/>
</dbReference>
<dbReference type="STRING" id="4536.A0A0E0G5S8"/>
<evidence type="ECO:0000313" key="3">
    <source>
        <dbReference type="Proteomes" id="UP000006591"/>
    </source>
</evidence>
<reference evidence="2" key="2">
    <citation type="submission" date="2018-04" db="EMBL/GenBank/DDBJ databases">
        <title>OnivRS2 (Oryza nivara Reference Sequence Version 2).</title>
        <authorList>
            <person name="Zhang J."/>
            <person name="Kudrna D."/>
            <person name="Lee S."/>
            <person name="Talag J."/>
            <person name="Rajasekar S."/>
            <person name="Welchert J."/>
            <person name="Hsing Y.-I."/>
            <person name="Wing R.A."/>
        </authorList>
    </citation>
    <scope>NUCLEOTIDE SEQUENCE [LARGE SCALE GENOMIC DNA]</scope>
    <source>
        <strain evidence="2">SL10</strain>
    </source>
</reference>
<dbReference type="AlphaFoldDB" id="A0A0E0G5S8"/>
<feature type="transmembrane region" description="Helical" evidence="1">
    <location>
        <begin position="135"/>
        <end position="156"/>
    </location>
</feature>
<dbReference type="Proteomes" id="UP000006591">
    <property type="component" value="Chromosome 2"/>
</dbReference>
<keyword evidence="1" id="KW-1133">Transmembrane helix</keyword>
<dbReference type="OMA" id="NLWVVIT"/>
<keyword evidence="3" id="KW-1185">Reference proteome</keyword>
<dbReference type="PANTHER" id="PTHR37185">
    <property type="entry name" value="MEMBRANE PROTEIN"/>
    <property type="match status" value="1"/>
</dbReference>
<reference evidence="2" key="1">
    <citation type="submission" date="2015-04" db="UniProtKB">
        <authorList>
            <consortium name="EnsemblPlants"/>
        </authorList>
    </citation>
    <scope>IDENTIFICATION</scope>
    <source>
        <strain evidence="2">SL10</strain>
    </source>
</reference>
<evidence type="ECO:0000313" key="2">
    <source>
        <dbReference type="EnsemblPlants" id="ONIVA02G15930.1"/>
    </source>
</evidence>